<feature type="transmembrane region" description="Helical" evidence="1">
    <location>
        <begin position="226"/>
        <end position="246"/>
    </location>
</feature>
<evidence type="ECO:0000313" key="3">
    <source>
        <dbReference type="EMBL" id="RHM10945.1"/>
    </source>
</evidence>
<evidence type="ECO:0000256" key="1">
    <source>
        <dbReference type="SAM" id="Phobius"/>
    </source>
</evidence>
<feature type="transmembrane region" description="Helical" evidence="1">
    <location>
        <begin position="34"/>
        <end position="55"/>
    </location>
</feature>
<feature type="transmembrane region" description="Helical" evidence="1">
    <location>
        <begin position="174"/>
        <end position="192"/>
    </location>
</feature>
<sequence>MTIVLIVFFLLCLTGIRLRFCNEAYISRDTTIQINGIFVFLVLLSHFISTLNSSFPYSDFYMEFREFMKQLVVTTFLFYSGYGVMISIRKKGLNYVNKLPTKMIELIINFSVAIVLFAILGWVLDKDYSFGRIIASCIGWKSIGNSNWYLFDILLLYGLSFFSYIIAKGKQRRFLGMMLGLSLMAMLFLAEYQNGTRWYNTFLCYWVGLTYGAYKERFDQWLLHKPWQAPIGLLIFGMCFLIFHYFRGNILFYILHAICFVLCVNVASMFLHFHSPMLLWLGKHIFSIYILQRIPMIVGKAIGLHEEYTIIYFFGTLVVCFLMAEVFDRCTKIIVKRLVY</sequence>
<proteinExistence type="predicted"/>
<keyword evidence="4" id="KW-1185">Reference proteome</keyword>
<comment type="caution">
    <text evidence="3">The sequence shown here is derived from an EMBL/GenBank/DDBJ whole genome shotgun (WGS) entry which is preliminary data.</text>
</comment>
<dbReference type="RefSeq" id="WP_118365580.1">
    <property type="nucleotide sequence ID" value="NZ_QRPK01000024.1"/>
</dbReference>
<feature type="transmembrane region" description="Helical" evidence="1">
    <location>
        <begin position="6"/>
        <end position="22"/>
    </location>
</feature>
<dbReference type="GO" id="GO:0016747">
    <property type="term" value="F:acyltransferase activity, transferring groups other than amino-acyl groups"/>
    <property type="evidence" value="ECO:0007669"/>
    <property type="project" value="InterPro"/>
</dbReference>
<keyword evidence="1" id="KW-0472">Membrane</keyword>
<feature type="domain" description="Acyltransferase 3" evidence="2">
    <location>
        <begin position="36"/>
        <end position="324"/>
    </location>
</feature>
<organism evidence="3 4">
    <name type="scientific">Amedibacillus dolichus</name>
    <dbReference type="NCBI Taxonomy" id="31971"/>
    <lineage>
        <taxon>Bacteria</taxon>
        <taxon>Bacillati</taxon>
        <taxon>Bacillota</taxon>
        <taxon>Erysipelotrichia</taxon>
        <taxon>Erysipelotrichales</taxon>
        <taxon>Erysipelotrichaceae</taxon>
        <taxon>Amedibacillus</taxon>
    </lineage>
</organism>
<accession>A0A415PE18</accession>
<feature type="transmembrane region" description="Helical" evidence="1">
    <location>
        <begin position="106"/>
        <end position="124"/>
    </location>
</feature>
<dbReference type="InterPro" id="IPR002656">
    <property type="entry name" value="Acyl_transf_3_dom"/>
</dbReference>
<reference evidence="3 4" key="1">
    <citation type="submission" date="2018-08" db="EMBL/GenBank/DDBJ databases">
        <title>A genome reference for cultivated species of the human gut microbiota.</title>
        <authorList>
            <person name="Zou Y."/>
            <person name="Xue W."/>
            <person name="Luo G."/>
        </authorList>
    </citation>
    <scope>NUCLEOTIDE SEQUENCE [LARGE SCALE GENOMIC DNA]</scope>
    <source>
        <strain evidence="3 4">AF35-6BH</strain>
    </source>
</reference>
<evidence type="ECO:0000259" key="2">
    <source>
        <dbReference type="Pfam" id="PF01757"/>
    </source>
</evidence>
<keyword evidence="1" id="KW-1133">Transmembrane helix</keyword>
<keyword evidence="1" id="KW-0812">Transmembrane</keyword>
<feature type="transmembrane region" description="Helical" evidence="1">
    <location>
        <begin position="67"/>
        <end position="85"/>
    </location>
</feature>
<dbReference type="EMBL" id="QRPK01000024">
    <property type="protein sequence ID" value="RHM10945.1"/>
    <property type="molecule type" value="Genomic_DNA"/>
</dbReference>
<gene>
    <name evidence="3" type="ORF">DWZ83_05970</name>
</gene>
<feature type="transmembrane region" description="Helical" evidence="1">
    <location>
        <begin position="252"/>
        <end position="273"/>
    </location>
</feature>
<evidence type="ECO:0000313" key="4">
    <source>
        <dbReference type="Proteomes" id="UP000284868"/>
    </source>
</evidence>
<feature type="transmembrane region" description="Helical" evidence="1">
    <location>
        <begin position="310"/>
        <end position="327"/>
    </location>
</feature>
<feature type="transmembrane region" description="Helical" evidence="1">
    <location>
        <begin position="148"/>
        <end position="167"/>
    </location>
</feature>
<protein>
    <recommendedName>
        <fullName evidence="2">Acyltransferase 3 domain-containing protein</fullName>
    </recommendedName>
</protein>
<name>A0A415PE18_9FIRM</name>
<dbReference type="AlphaFoldDB" id="A0A415PE18"/>
<dbReference type="Proteomes" id="UP000284868">
    <property type="component" value="Unassembled WGS sequence"/>
</dbReference>
<dbReference type="Pfam" id="PF01757">
    <property type="entry name" value="Acyl_transf_3"/>
    <property type="match status" value="1"/>
</dbReference>